<accession>A0ABY0Y0R5</accession>
<evidence type="ECO:0000256" key="1">
    <source>
        <dbReference type="SAM" id="SignalP"/>
    </source>
</evidence>
<evidence type="ECO:0000313" key="3">
    <source>
        <dbReference type="Proteomes" id="UP000199665"/>
    </source>
</evidence>
<evidence type="ECO:0000313" key="2">
    <source>
        <dbReference type="EMBL" id="SEC70728.1"/>
    </source>
</evidence>
<keyword evidence="3" id="KW-1185">Reference proteome</keyword>
<organism evidence="2 3">
    <name type="scientific">Pseudomonas mohnii</name>
    <dbReference type="NCBI Taxonomy" id="395600"/>
    <lineage>
        <taxon>Bacteria</taxon>
        <taxon>Pseudomonadati</taxon>
        <taxon>Pseudomonadota</taxon>
        <taxon>Gammaproteobacteria</taxon>
        <taxon>Pseudomonadales</taxon>
        <taxon>Pseudomonadaceae</taxon>
        <taxon>Pseudomonas</taxon>
    </lineage>
</organism>
<dbReference type="PROSITE" id="PS51257">
    <property type="entry name" value="PROKAR_LIPOPROTEIN"/>
    <property type="match status" value="1"/>
</dbReference>
<reference evidence="2 3" key="1">
    <citation type="submission" date="2016-10" db="EMBL/GenBank/DDBJ databases">
        <authorList>
            <person name="Varghese N."/>
            <person name="Submissions S."/>
        </authorList>
    </citation>
    <scope>NUCLEOTIDE SEQUENCE [LARGE SCALE GENOMIC DNA]</scope>
    <source>
        <strain evidence="2 3">DSM 18327</strain>
    </source>
</reference>
<dbReference type="EMBL" id="FNRV01000001">
    <property type="protein sequence ID" value="SEC70728.1"/>
    <property type="molecule type" value="Genomic_DNA"/>
</dbReference>
<sequence length="37" mass="3743">MNVGLKTLAAALLLGGCAIAMAANDGQTRVKGQWNAN</sequence>
<gene>
    <name evidence="2" type="ORF">SAMN05216205_3042</name>
</gene>
<feature type="chain" id="PRO_5046603005" evidence="1">
    <location>
        <begin position="23"/>
        <end position="37"/>
    </location>
</feature>
<protein>
    <submittedName>
        <fullName evidence="2">Uncharacterized protein</fullName>
    </submittedName>
</protein>
<name>A0ABY0Y0R5_9PSED</name>
<comment type="caution">
    <text evidence="2">The sequence shown here is derived from an EMBL/GenBank/DDBJ whole genome shotgun (WGS) entry which is preliminary data.</text>
</comment>
<proteinExistence type="predicted"/>
<keyword evidence="1" id="KW-0732">Signal</keyword>
<feature type="signal peptide" evidence="1">
    <location>
        <begin position="1"/>
        <end position="22"/>
    </location>
</feature>
<dbReference type="Proteomes" id="UP000199665">
    <property type="component" value="Unassembled WGS sequence"/>
</dbReference>